<gene>
    <name evidence="1" type="ORF">FHW37_108178</name>
</gene>
<dbReference type="AlphaFoldDB" id="A0A561QGL9"/>
<proteinExistence type="predicted"/>
<reference evidence="1 2" key="1">
    <citation type="submission" date="2019-06" db="EMBL/GenBank/DDBJ databases">
        <title>Sorghum-associated microbial communities from plants grown in Nebraska, USA.</title>
        <authorList>
            <person name="Schachtman D."/>
        </authorList>
    </citation>
    <scope>NUCLEOTIDE SEQUENCE [LARGE SCALE GENOMIC DNA]</scope>
    <source>
        <strain evidence="1 2">1225</strain>
    </source>
</reference>
<accession>A0A561QGL9</accession>
<comment type="caution">
    <text evidence="1">The sequence shown here is derived from an EMBL/GenBank/DDBJ whole genome shotgun (WGS) entry which is preliminary data.</text>
</comment>
<evidence type="ECO:0008006" key="3">
    <source>
        <dbReference type="Google" id="ProtNLM"/>
    </source>
</evidence>
<protein>
    <recommendedName>
        <fullName evidence="3">Response regulatory domain-containing protein</fullName>
    </recommendedName>
</protein>
<dbReference type="Proteomes" id="UP000320653">
    <property type="component" value="Unassembled WGS sequence"/>
</dbReference>
<dbReference type="EMBL" id="VIWP01000008">
    <property type="protein sequence ID" value="TWF49508.1"/>
    <property type="molecule type" value="Genomic_DNA"/>
</dbReference>
<name>A0A561QGL9_9HYPH</name>
<evidence type="ECO:0000313" key="2">
    <source>
        <dbReference type="Proteomes" id="UP000320653"/>
    </source>
</evidence>
<organism evidence="1 2">
    <name type="scientific">Neorhizobium alkalisoli</name>
    <dbReference type="NCBI Taxonomy" id="528178"/>
    <lineage>
        <taxon>Bacteria</taxon>
        <taxon>Pseudomonadati</taxon>
        <taxon>Pseudomonadota</taxon>
        <taxon>Alphaproteobacteria</taxon>
        <taxon>Hyphomicrobiales</taxon>
        <taxon>Rhizobiaceae</taxon>
        <taxon>Rhizobium/Agrobacterium group</taxon>
        <taxon>Neorhizobium</taxon>
    </lineage>
</organism>
<sequence length="126" mass="13766">MMFSAPPLEGFVVIVQHETDVARRLEAALSHAGATVFIASRAWETVELRKKYDAQLVVFDSHDADGEANEPVVVDARLMANVGAIRYSAEVEGLPELMSFGTWIDIVRPTADVVAAAVEWRRVLGA</sequence>
<keyword evidence="2" id="KW-1185">Reference proteome</keyword>
<evidence type="ECO:0000313" key="1">
    <source>
        <dbReference type="EMBL" id="TWF49508.1"/>
    </source>
</evidence>
<dbReference type="OrthoDB" id="9954806at2"/>